<dbReference type="OrthoDB" id="365605at2759"/>
<accession>A0A2A3EKU3</accession>
<name>A0A2A3EKU3_APICC</name>
<proteinExistence type="predicted"/>
<protein>
    <recommendedName>
        <fullName evidence="5">VWFC domain-containing protein</fullName>
    </recommendedName>
</protein>
<evidence type="ECO:0000256" key="2">
    <source>
        <dbReference type="SAM" id="SignalP"/>
    </source>
</evidence>
<dbReference type="Proteomes" id="UP000242457">
    <property type="component" value="Unassembled WGS sequence"/>
</dbReference>
<gene>
    <name evidence="3" type="ORF">APICC_02838</name>
</gene>
<reference evidence="3 4" key="1">
    <citation type="submission" date="2014-07" db="EMBL/GenBank/DDBJ databases">
        <title>Genomic and transcriptomic analysis on Apis cerana provide comprehensive insights into honey bee biology.</title>
        <authorList>
            <person name="Diao Q."/>
            <person name="Sun L."/>
            <person name="Zheng H."/>
            <person name="Zheng H."/>
            <person name="Xu S."/>
            <person name="Wang S."/>
            <person name="Zeng Z."/>
            <person name="Hu F."/>
            <person name="Su S."/>
            <person name="Wu J."/>
        </authorList>
    </citation>
    <scope>NUCLEOTIDE SEQUENCE [LARGE SCALE GENOMIC DNA]</scope>
    <source>
        <tissue evidence="3">Pupae without intestine</tissue>
    </source>
</reference>
<dbReference type="AlphaFoldDB" id="A0A2A3EKU3"/>
<evidence type="ECO:0000313" key="4">
    <source>
        <dbReference type="Proteomes" id="UP000242457"/>
    </source>
</evidence>
<keyword evidence="4" id="KW-1185">Reference proteome</keyword>
<dbReference type="EMBL" id="KZ288227">
    <property type="protein sequence ID" value="PBC31806.1"/>
    <property type="molecule type" value="Genomic_DNA"/>
</dbReference>
<sequence>MWFAGGWCAFLLLALTLYQGHVHAKNDNCEKGGEFLDGRLVDKWLRERDRGCQGCEGVVVRGVLKGLDVEVWFVGSHKRRVQEQLHARSVQEDRRGGSAVAAREGPRLHHHLPNTQHPSAVHAPFRPPSIGLQRSPLHLRWRARGQQLQEICDKTKCAGVLKYYEGLGCTPVYKNPNDCCAESYNCTHLDNLSRDKCYVNGHEYSDGETLRPEHANPCDIGCKCILFNNEASFVCAGFDCAFISGGENCFHRSTHDSCCPSTVPTCLKEGEKRATCEVDGKVYLDGEYFSPKSDPNLDCYCMPGYTGENIEPFCKKINHPHCSPLFTNGGSIYQKCAPVFYDNQNPQTDCSYVTRCQNSEDIVIHNHDHTKSISDEEDKVCKFGNMTMHIGDELDKGTNYDSLCVKCVCEVPPIPTCRRLPDSECDINYAYPSIKLL</sequence>
<feature type="signal peptide" evidence="2">
    <location>
        <begin position="1"/>
        <end position="24"/>
    </location>
</feature>
<evidence type="ECO:0008006" key="5">
    <source>
        <dbReference type="Google" id="ProtNLM"/>
    </source>
</evidence>
<feature type="chain" id="PRO_5012923600" description="VWFC domain-containing protein" evidence="2">
    <location>
        <begin position="25"/>
        <end position="437"/>
    </location>
</feature>
<feature type="region of interest" description="Disordered" evidence="1">
    <location>
        <begin position="85"/>
        <end position="121"/>
    </location>
</feature>
<keyword evidence="2" id="KW-0732">Signal</keyword>
<feature type="compositionally biased region" description="Basic and acidic residues" evidence="1">
    <location>
        <begin position="85"/>
        <end position="96"/>
    </location>
</feature>
<dbReference type="SUPFAM" id="SSF57603">
    <property type="entry name" value="FnI-like domain"/>
    <property type="match status" value="1"/>
</dbReference>
<organism evidence="3 4">
    <name type="scientific">Apis cerana cerana</name>
    <name type="common">Oriental honeybee</name>
    <dbReference type="NCBI Taxonomy" id="94128"/>
    <lineage>
        <taxon>Eukaryota</taxon>
        <taxon>Metazoa</taxon>
        <taxon>Ecdysozoa</taxon>
        <taxon>Arthropoda</taxon>
        <taxon>Hexapoda</taxon>
        <taxon>Insecta</taxon>
        <taxon>Pterygota</taxon>
        <taxon>Neoptera</taxon>
        <taxon>Endopterygota</taxon>
        <taxon>Hymenoptera</taxon>
        <taxon>Apocrita</taxon>
        <taxon>Aculeata</taxon>
        <taxon>Apoidea</taxon>
        <taxon>Anthophila</taxon>
        <taxon>Apidae</taxon>
        <taxon>Apis</taxon>
    </lineage>
</organism>
<dbReference type="STRING" id="94128.A0A2A3EKU3"/>
<evidence type="ECO:0000313" key="3">
    <source>
        <dbReference type="EMBL" id="PBC31806.1"/>
    </source>
</evidence>
<evidence type="ECO:0000256" key="1">
    <source>
        <dbReference type="SAM" id="MobiDB-lite"/>
    </source>
</evidence>